<dbReference type="AlphaFoldDB" id="A0A518HJ52"/>
<sequence length="188" mass="21275">MNHDNSLGDGVYFAMDDYAGLVRRFVAIAVDALILFVGGVGLWIAIGFVSFQFDPAFDPSGLFFIAWIGFYWMYLTLVKRSRFRTIGYRICGLKIVTTKGERPSLIRMTARMLMWILGPFNLFLDLIWIGADSERQSLRDCYLGTYVVRNDADPIGVAPMHLTRYTAAGWNLAYPRVCRPHDPNDGTA</sequence>
<keyword evidence="9" id="KW-1185">Reference proteome</keyword>
<dbReference type="EMBL" id="CP037423">
    <property type="protein sequence ID" value="QDV40862.1"/>
    <property type="molecule type" value="Genomic_DNA"/>
</dbReference>
<feature type="transmembrane region" description="Helical" evidence="6">
    <location>
        <begin position="25"/>
        <end position="49"/>
    </location>
</feature>
<organism evidence="8 9">
    <name type="scientific">Stieleria neptunia</name>
    <dbReference type="NCBI Taxonomy" id="2527979"/>
    <lineage>
        <taxon>Bacteria</taxon>
        <taxon>Pseudomonadati</taxon>
        <taxon>Planctomycetota</taxon>
        <taxon>Planctomycetia</taxon>
        <taxon>Pirellulales</taxon>
        <taxon>Pirellulaceae</taxon>
        <taxon>Stieleria</taxon>
    </lineage>
</organism>
<evidence type="ECO:0000256" key="2">
    <source>
        <dbReference type="ARBA" id="ARBA00022475"/>
    </source>
</evidence>
<dbReference type="OrthoDB" id="9793824at2"/>
<dbReference type="RefSeq" id="WP_145384663.1">
    <property type="nucleotide sequence ID" value="NZ_CP037423.1"/>
</dbReference>
<dbReference type="Proteomes" id="UP000319004">
    <property type="component" value="Chromosome"/>
</dbReference>
<evidence type="ECO:0000256" key="6">
    <source>
        <dbReference type="SAM" id="Phobius"/>
    </source>
</evidence>
<dbReference type="Pfam" id="PF06271">
    <property type="entry name" value="RDD"/>
    <property type="match status" value="1"/>
</dbReference>
<feature type="domain" description="RDD" evidence="7">
    <location>
        <begin position="18"/>
        <end position="143"/>
    </location>
</feature>
<keyword evidence="5 6" id="KW-0472">Membrane</keyword>
<proteinExistence type="predicted"/>
<evidence type="ECO:0000256" key="5">
    <source>
        <dbReference type="ARBA" id="ARBA00023136"/>
    </source>
</evidence>
<evidence type="ECO:0000256" key="1">
    <source>
        <dbReference type="ARBA" id="ARBA00004651"/>
    </source>
</evidence>
<evidence type="ECO:0000259" key="7">
    <source>
        <dbReference type="Pfam" id="PF06271"/>
    </source>
</evidence>
<keyword evidence="4 6" id="KW-1133">Transmembrane helix</keyword>
<feature type="transmembrane region" description="Helical" evidence="6">
    <location>
        <begin position="61"/>
        <end position="78"/>
    </location>
</feature>
<dbReference type="InterPro" id="IPR051791">
    <property type="entry name" value="Pra-immunoreactive"/>
</dbReference>
<evidence type="ECO:0000313" key="9">
    <source>
        <dbReference type="Proteomes" id="UP000319004"/>
    </source>
</evidence>
<dbReference type="PANTHER" id="PTHR36115:SF6">
    <property type="entry name" value="PROLINE-RICH ANTIGEN HOMOLOG"/>
    <property type="match status" value="1"/>
</dbReference>
<dbReference type="InterPro" id="IPR010432">
    <property type="entry name" value="RDD"/>
</dbReference>
<accession>A0A518HJ52</accession>
<reference evidence="8 9" key="1">
    <citation type="submission" date="2019-03" db="EMBL/GenBank/DDBJ databases">
        <title>Deep-cultivation of Planctomycetes and their phenomic and genomic characterization uncovers novel biology.</title>
        <authorList>
            <person name="Wiegand S."/>
            <person name="Jogler M."/>
            <person name="Boedeker C."/>
            <person name="Pinto D."/>
            <person name="Vollmers J."/>
            <person name="Rivas-Marin E."/>
            <person name="Kohn T."/>
            <person name="Peeters S.H."/>
            <person name="Heuer A."/>
            <person name="Rast P."/>
            <person name="Oberbeckmann S."/>
            <person name="Bunk B."/>
            <person name="Jeske O."/>
            <person name="Meyerdierks A."/>
            <person name="Storesund J.E."/>
            <person name="Kallscheuer N."/>
            <person name="Luecker S."/>
            <person name="Lage O.M."/>
            <person name="Pohl T."/>
            <person name="Merkel B.J."/>
            <person name="Hornburger P."/>
            <person name="Mueller R.-W."/>
            <person name="Bruemmer F."/>
            <person name="Labrenz M."/>
            <person name="Spormann A.M."/>
            <person name="Op den Camp H."/>
            <person name="Overmann J."/>
            <person name="Amann R."/>
            <person name="Jetten M.S.M."/>
            <person name="Mascher T."/>
            <person name="Medema M.H."/>
            <person name="Devos D.P."/>
            <person name="Kaster A.-K."/>
            <person name="Ovreas L."/>
            <person name="Rohde M."/>
            <person name="Galperin M.Y."/>
            <person name="Jogler C."/>
        </authorList>
    </citation>
    <scope>NUCLEOTIDE SEQUENCE [LARGE SCALE GENOMIC DNA]</scope>
    <source>
        <strain evidence="8 9">Enr13</strain>
    </source>
</reference>
<comment type="subcellular location">
    <subcellularLocation>
        <location evidence="1">Cell membrane</location>
        <topology evidence="1">Multi-pass membrane protein</topology>
    </subcellularLocation>
</comment>
<keyword evidence="3 6" id="KW-0812">Transmembrane</keyword>
<keyword evidence="2" id="KW-1003">Cell membrane</keyword>
<dbReference type="KEGG" id="snep:Enr13x_06980"/>
<dbReference type="PANTHER" id="PTHR36115">
    <property type="entry name" value="PROLINE-RICH ANTIGEN HOMOLOG-RELATED"/>
    <property type="match status" value="1"/>
</dbReference>
<dbReference type="GO" id="GO:0005886">
    <property type="term" value="C:plasma membrane"/>
    <property type="evidence" value="ECO:0007669"/>
    <property type="project" value="UniProtKB-SubCell"/>
</dbReference>
<evidence type="ECO:0000256" key="4">
    <source>
        <dbReference type="ARBA" id="ARBA00022989"/>
    </source>
</evidence>
<feature type="transmembrane region" description="Helical" evidence="6">
    <location>
        <begin position="112"/>
        <end position="131"/>
    </location>
</feature>
<protein>
    <submittedName>
        <fullName evidence="8">RDD family protein</fullName>
    </submittedName>
</protein>
<evidence type="ECO:0000313" key="8">
    <source>
        <dbReference type="EMBL" id="QDV40862.1"/>
    </source>
</evidence>
<evidence type="ECO:0000256" key="3">
    <source>
        <dbReference type="ARBA" id="ARBA00022692"/>
    </source>
</evidence>
<gene>
    <name evidence="8" type="ORF">Enr13x_06980</name>
</gene>
<name>A0A518HJ52_9BACT</name>